<protein>
    <submittedName>
        <fullName evidence="2">MICOS complex subunit MIC13</fullName>
    </submittedName>
</protein>
<dbReference type="Proteomes" id="UP000095286">
    <property type="component" value="Unplaced"/>
</dbReference>
<organism evidence="1 2">
    <name type="scientific">Rhabditophanes sp. KR3021</name>
    <dbReference type="NCBI Taxonomy" id="114890"/>
    <lineage>
        <taxon>Eukaryota</taxon>
        <taxon>Metazoa</taxon>
        <taxon>Ecdysozoa</taxon>
        <taxon>Nematoda</taxon>
        <taxon>Chromadorea</taxon>
        <taxon>Rhabditida</taxon>
        <taxon>Tylenchina</taxon>
        <taxon>Panagrolaimomorpha</taxon>
        <taxon>Strongyloidoidea</taxon>
        <taxon>Alloionematidae</taxon>
        <taxon>Rhabditophanes</taxon>
    </lineage>
</organism>
<evidence type="ECO:0000313" key="1">
    <source>
        <dbReference type="Proteomes" id="UP000095286"/>
    </source>
</evidence>
<proteinExistence type="predicted"/>
<sequence>MKVSRFLLSGAARLALVGVSLKVINDADVFSTDTRKTEKVFEKLKTDILPGTIEVKKQLTFTTNTVRQETNKTVDGVFNTLNTFTTTANNFILSCYKLEGKKIE</sequence>
<dbReference type="WBParaSite" id="RSKR_0000598200.1">
    <property type="protein sequence ID" value="RSKR_0000598200.1"/>
    <property type="gene ID" value="RSKR_0000598200"/>
</dbReference>
<reference evidence="2" key="1">
    <citation type="submission" date="2016-11" db="UniProtKB">
        <authorList>
            <consortium name="WormBaseParasite"/>
        </authorList>
    </citation>
    <scope>IDENTIFICATION</scope>
    <source>
        <strain evidence="2">KR3021</strain>
    </source>
</reference>
<accession>A0AC35TZM2</accession>
<name>A0AC35TZM2_9BILA</name>
<evidence type="ECO:0000313" key="2">
    <source>
        <dbReference type="WBParaSite" id="RSKR_0000598200.1"/>
    </source>
</evidence>